<feature type="transmembrane region" description="Helical" evidence="2">
    <location>
        <begin position="229"/>
        <end position="251"/>
    </location>
</feature>
<feature type="region of interest" description="Disordered" evidence="1">
    <location>
        <begin position="356"/>
        <end position="375"/>
    </location>
</feature>
<dbReference type="PANTHER" id="PTHR38457:SF1">
    <property type="entry name" value="REGULATOR ABRB-RELATED"/>
    <property type="match status" value="1"/>
</dbReference>
<keyword evidence="2" id="KW-0812">Transmembrane</keyword>
<dbReference type="RefSeq" id="WP_083410029.1">
    <property type="nucleotide sequence ID" value="NZ_LT629971.1"/>
</dbReference>
<dbReference type="PANTHER" id="PTHR38457">
    <property type="entry name" value="REGULATOR ABRB-RELATED"/>
    <property type="match status" value="1"/>
</dbReference>
<dbReference type="STRING" id="370526.SAMN04489835_5665"/>
<feature type="transmembrane region" description="Helical" evidence="2">
    <location>
        <begin position="55"/>
        <end position="72"/>
    </location>
</feature>
<dbReference type="InterPro" id="IPR017516">
    <property type="entry name" value="AbrB_dup"/>
</dbReference>
<dbReference type="AlphaFoldDB" id="A0A1H6M1B8"/>
<dbReference type="GO" id="GO:0010468">
    <property type="term" value="P:regulation of gene expression"/>
    <property type="evidence" value="ECO:0007669"/>
    <property type="project" value="InterPro"/>
</dbReference>
<feature type="transmembrane region" description="Helical" evidence="2">
    <location>
        <begin position="324"/>
        <end position="346"/>
    </location>
</feature>
<feature type="transmembrane region" description="Helical" evidence="2">
    <location>
        <begin position="188"/>
        <end position="209"/>
    </location>
</feature>
<dbReference type="OrthoDB" id="5188485at2"/>
<feature type="transmembrane region" description="Helical" evidence="2">
    <location>
        <begin position="272"/>
        <end position="294"/>
    </location>
</feature>
<gene>
    <name evidence="3" type="ORF">SAMN04489835_5665</name>
</gene>
<protein>
    <recommendedName>
        <fullName evidence="5">Ammonia monooxygenase</fullName>
    </recommendedName>
</protein>
<organism evidence="3 4">
    <name type="scientific">Mycolicibacterium rutilum</name>
    <name type="common">Mycobacterium rutilum</name>
    <dbReference type="NCBI Taxonomy" id="370526"/>
    <lineage>
        <taxon>Bacteria</taxon>
        <taxon>Bacillati</taxon>
        <taxon>Actinomycetota</taxon>
        <taxon>Actinomycetes</taxon>
        <taxon>Mycobacteriales</taxon>
        <taxon>Mycobacteriaceae</taxon>
        <taxon>Mycolicibacterium</taxon>
    </lineage>
</organism>
<keyword evidence="4" id="KW-1185">Reference proteome</keyword>
<evidence type="ECO:0000313" key="4">
    <source>
        <dbReference type="Proteomes" id="UP000182915"/>
    </source>
</evidence>
<keyword evidence="2" id="KW-0472">Membrane</keyword>
<reference evidence="4" key="1">
    <citation type="submission" date="2016-10" db="EMBL/GenBank/DDBJ databases">
        <authorList>
            <person name="Varghese N."/>
            <person name="Submissions S."/>
        </authorList>
    </citation>
    <scope>NUCLEOTIDE SEQUENCE [LARGE SCALE GENOMIC DNA]</scope>
    <source>
        <strain evidence="4">DSM 45405</strain>
    </source>
</reference>
<dbReference type="PIRSF" id="PIRSF038991">
    <property type="entry name" value="Protein_AbrB"/>
    <property type="match status" value="1"/>
</dbReference>
<feature type="transmembrane region" description="Helical" evidence="2">
    <location>
        <begin position="144"/>
        <end position="167"/>
    </location>
</feature>
<feature type="transmembrane region" description="Helical" evidence="2">
    <location>
        <begin position="27"/>
        <end position="48"/>
    </location>
</feature>
<evidence type="ECO:0000256" key="1">
    <source>
        <dbReference type="SAM" id="MobiDB-lite"/>
    </source>
</evidence>
<dbReference type="InterPro" id="IPR007820">
    <property type="entry name" value="AbrB_fam"/>
</dbReference>
<accession>A0A1H6M1B8</accession>
<dbReference type="NCBIfam" id="TIGR03082">
    <property type="entry name" value="Gneg_AbrB_dup"/>
    <property type="match status" value="2"/>
</dbReference>
<proteinExistence type="predicted"/>
<feature type="transmembrane region" description="Helical" evidence="2">
    <location>
        <begin position="84"/>
        <end position="107"/>
    </location>
</feature>
<evidence type="ECO:0000313" key="3">
    <source>
        <dbReference type="EMBL" id="SEH91699.1"/>
    </source>
</evidence>
<dbReference type="Pfam" id="PF05145">
    <property type="entry name" value="AbrB"/>
    <property type="match status" value="1"/>
</dbReference>
<evidence type="ECO:0008006" key="5">
    <source>
        <dbReference type="Google" id="ProtNLM"/>
    </source>
</evidence>
<keyword evidence="2" id="KW-1133">Transmembrane helix</keyword>
<name>A0A1H6M1B8_MYCRU</name>
<dbReference type="Proteomes" id="UP000182915">
    <property type="component" value="Chromosome I"/>
</dbReference>
<evidence type="ECO:0000256" key="2">
    <source>
        <dbReference type="SAM" id="Phobius"/>
    </source>
</evidence>
<dbReference type="EMBL" id="LT629971">
    <property type="protein sequence ID" value="SEH91699.1"/>
    <property type="molecule type" value="Genomic_DNA"/>
</dbReference>
<feature type="transmembrane region" description="Helical" evidence="2">
    <location>
        <begin position="114"/>
        <end position="132"/>
    </location>
</feature>
<sequence length="375" mass="38462">MVRKALKWSLLAVVTVAVTYPLTLLGVPSAALFAALVVGIALALTAWSPGPVPRVAGLGSQGVLGVYIGTMVHQDAVDALGPHWLIVIAVAVATLLLSVVCGALLAMHRDVTPLTGSLALVAGGASGLVAIARELGGDDRVVSVVQYLRVALVTASMPVVVTLVYHADRSRPATVTQTAGTQTDSAPWYLSVGMLIALVVVGAAVGKLVRLPGAGLLGPLALTVVLELTGLSFGLTVPVVLVQVGYAVIGWQAGLAFTRDSLRAVGRMLPTAIALIVVLGVVTAGLGVALARIAGLTPLEGYLATSPGGVYAVLATAVETGSNVTFVIAAQAVRILLMLFAAPLLARTMIRLARRRDRQSRPMTPASREPIRVAD</sequence>
<dbReference type="GO" id="GO:0016020">
    <property type="term" value="C:membrane"/>
    <property type="evidence" value="ECO:0007669"/>
    <property type="project" value="InterPro"/>
</dbReference>